<dbReference type="Pfam" id="PF20709">
    <property type="entry name" value="DUF6823"/>
    <property type="match status" value="1"/>
</dbReference>
<dbReference type="HOGENOM" id="CLU_1279731_0_0_1"/>
<evidence type="ECO:0000313" key="3">
    <source>
        <dbReference type="Proteomes" id="UP000013827"/>
    </source>
</evidence>
<dbReference type="eggNOG" id="ENOG502S4AJ">
    <property type="taxonomic scope" value="Eukaryota"/>
</dbReference>
<organism evidence="2 3">
    <name type="scientific">Emiliania huxleyi (strain CCMP1516)</name>
    <dbReference type="NCBI Taxonomy" id="280463"/>
    <lineage>
        <taxon>Eukaryota</taxon>
        <taxon>Haptista</taxon>
        <taxon>Haptophyta</taxon>
        <taxon>Prymnesiophyceae</taxon>
        <taxon>Isochrysidales</taxon>
        <taxon>Noelaerhabdaceae</taxon>
        <taxon>Emiliania</taxon>
    </lineage>
</organism>
<protein>
    <submittedName>
        <fullName evidence="2">Uncharacterized protein</fullName>
    </submittedName>
</protein>
<evidence type="ECO:0000256" key="1">
    <source>
        <dbReference type="SAM" id="SignalP"/>
    </source>
</evidence>
<proteinExistence type="predicted"/>
<accession>A0A0D3I6M4</accession>
<reference evidence="2" key="2">
    <citation type="submission" date="2024-10" db="UniProtKB">
        <authorList>
            <consortium name="EnsemblProtists"/>
        </authorList>
    </citation>
    <scope>IDENTIFICATION</scope>
</reference>
<sequence>MLQGALAVAFALVPVPLAPLQTSARAPPLVAKEQQPQGDGLGGAVSASLNELFSSFFKPDEEKQAEIDRAYAEQLEVAARRKNPKASAEYMRATEKRRRESSAAFADKFAWQRGKEDPLVEWKKRQKEGKLNPLGYEDEPKGGIPMPMASFGVGGEFGVGGKYDNGERFDLRLPYAEQGWVEGEDDEQAPGFFENLLSGGKLQRAYDEMMRQKRER</sequence>
<dbReference type="EnsemblProtists" id="EOD06909">
    <property type="protein sequence ID" value="EOD06909"/>
    <property type="gene ID" value="EMIHUDRAFT_359324"/>
</dbReference>
<keyword evidence="3" id="KW-1185">Reference proteome</keyword>
<keyword evidence="1" id="KW-0732">Signal</keyword>
<evidence type="ECO:0000313" key="2">
    <source>
        <dbReference type="EnsemblProtists" id="EOD06909"/>
    </source>
</evidence>
<feature type="signal peptide" evidence="1">
    <location>
        <begin position="1"/>
        <end position="24"/>
    </location>
</feature>
<feature type="chain" id="PRO_5044229133" evidence="1">
    <location>
        <begin position="25"/>
        <end position="216"/>
    </location>
</feature>
<dbReference type="PaxDb" id="2903-EOD06909"/>
<dbReference type="RefSeq" id="XP_005759338.1">
    <property type="nucleotide sequence ID" value="XM_005759281.1"/>
</dbReference>
<dbReference type="KEGG" id="ehx:EMIHUDRAFT_359324"/>
<dbReference type="GeneID" id="17253071"/>
<reference evidence="3" key="1">
    <citation type="journal article" date="2013" name="Nature">
        <title>Pan genome of the phytoplankton Emiliania underpins its global distribution.</title>
        <authorList>
            <person name="Read B.A."/>
            <person name="Kegel J."/>
            <person name="Klute M.J."/>
            <person name="Kuo A."/>
            <person name="Lefebvre S.C."/>
            <person name="Maumus F."/>
            <person name="Mayer C."/>
            <person name="Miller J."/>
            <person name="Monier A."/>
            <person name="Salamov A."/>
            <person name="Young J."/>
            <person name="Aguilar M."/>
            <person name="Claverie J.M."/>
            <person name="Frickenhaus S."/>
            <person name="Gonzalez K."/>
            <person name="Herman E.K."/>
            <person name="Lin Y.C."/>
            <person name="Napier J."/>
            <person name="Ogata H."/>
            <person name="Sarno A.F."/>
            <person name="Shmutz J."/>
            <person name="Schroeder D."/>
            <person name="de Vargas C."/>
            <person name="Verret F."/>
            <person name="von Dassow P."/>
            <person name="Valentin K."/>
            <person name="Van de Peer Y."/>
            <person name="Wheeler G."/>
            <person name="Dacks J.B."/>
            <person name="Delwiche C.F."/>
            <person name="Dyhrman S.T."/>
            <person name="Glockner G."/>
            <person name="John U."/>
            <person name="Richards T."/>
            <person name="Worden A.Z."/>
            <person name="Zhang X."/>
            <person name="Grigoriev I.V."/>
            <person name="Allen A.E."/>
            <person name="Bidle K."/>
            <person name="Borodovsky M."/>
            <person name="Bowler C."/>
            <person name="Brownlee C."/>
            <person name="Cock J.M."/>
            <person name="Elias M."/>
            <person name="Gladyshev V.N."/>
            <person name="Groth M."/>
            <person name="Guda C."/>
            <person name="Hadaegh A."/>
            <person name="Iglesias-Rodriguez M.D."/>
            <person name="Jenkins J."/>
            <person name="Jones B.M."/>
            <person name="Lawson T."/>
            <person name="Leese F."/>
            <person name="Lindquist E."/>
            <person name="Lobanov A."/>
            <person name="Lomsadze A."/>
            <person name="Malik S.B."/>
            <person name="Marsh M.E."/>
            <person name="Mackinder L."/>
            <person name="Mock T."/>
            <person name="Mueller-Roeber B."/>
            <person name="Pagarete A."/>
            <person name="Parker M."/>
            <person name="Probert I."/>
            <person name="Quesneville H."/>
            <person name="Raines C."/>
            <person name="Rensing S.A."/>
            <person name="Riano-Pachon D.M."/>
            <person name="Richier S."/>
            <person name="Rokitta S."/>
            <person name="Shiraiwa Y."/>
            <person name="Soanes D.M."/>
            <person name="van der Giezen M."/>
            <person name="Wahlund T.M."/>
            <person name="Williams B."/>
            <person name="Wilson W."/>
            <person name="Wolfe G."/>
            <person name="Wurch L.L."/>
        </authorList>
    </citation>
    <scope>NUCLEOTIDE SEQUENCE</scope>
</reference>
<name>A0A0D3I6M4_EMIH1</name>
<dbReference type="AlphaFoldDB" id="A0A0D3I6M4"/>
<dbReference type="InterPro" id="IPR049226">
    <property type="entry name" value="DUF6823"/>
</dbReference>
<dbReference type="Proteomes" id="UP000013827">
    <property type="component" value="Unassembled WGS sequence"/>
</dbReference>